<reference evidence="2 3" key="1">
    <citation type="journal article" date="2022" name="Int. J. Syst. Evol. Microbiol.">
        <title>Noviherbaspirillum aridicola sp. nov., isolated from an arid soil in Pakistan.</title>
        <authorList>
            <person name="Khan I.U."/>
            <person name="Saqib M."/>
            <person name="Amin A."/>
            <person name="Hussain F."/>
            <person name="Li L."/>
            <person name="Liu Y.H."/>
            <person name="Fang B.Z."/>
            <person name="Ahmed I."/>
            <person name="Li W.J."/>
        </authorList>
    </citation>
    <scope>NUCLEOTIDE SEQUENCE [LARGE SCALE GENOMIC DNA]</scope>
    <source>
        <strain evidence="2 3">NCCP-691</strain>
    </source>
</reference>
<name>A0ABQ4Q248_9BURK</name>
<keyword evidence="1" id="KW-1133">Transmembrane helix</keyword>
<dbReference type="RefSeq" id="WP_220807284.1">
    <property type="nucleotide sequence ID" value="NZ_BPMK01000004.1"/>
</dbReference>
<evidence type="ECO:0000313" key="2">
    <source>
        <dbReference type="EMBL" id="GIZ51111.1"/>
    </source>
</evidence>
<protein>
    <submittedName>
        <fullName evidence="2">Uncharacterized protein</fullName>
    </submittedName>
</protein>
<evidence type="ECO:0000313" key="3">
    <source>
        <dbReference type="Proteomes" id="UP000887222"/>
    </source>
</evidence>
<gene>
    <name evidence="2" type="ORF">NCCP691_11250</name>
</gene>
<dbReference type="Proteomes" id="UP000887222">
    <property type="component" value="Unassembled WGS sequence"/>
</dbReference>
<accession>A0ABQ4Q248</accession>
<sequence>MKRSNDVYFITLIDLLVQIIFLGLLLYVLAKAVQERDDKRRADEKEATAALLKASGVSSITELTDELTKLAPLKELKGTADFISRAGGAAEVKKAAELVAQAGGVENLSTKLAEAQAATSVVSAAGGIEKVAAIVKKHEEGSGKPPCLYTESGTKKVARPVAIVLADDSSITFQGLTSDLASVLGLLGKQYDAVERLSFAEFSATFSPLLRLKPECRYTLRFIEKTDLVHAREAARATFNLSIRRSN</sequence>
<feature type="transmembrane region" description="Helical" evidence="1">
    <location>
        <begin position="7"/>
        <end position="30"/>
    </location>
</feature>
<evidence type="ECO:0000256" key="1">
    <source>
        <dbReference type="SAM" id="Phobius"/>
    </source>
</evidence>
<keyword evidence="3" id="KW-1185">Reference proteome</keyword>
<proteinExistence type="predicted"/>
<keyword evidence="1" id="KW-0472">Membrane</keyword>
<dbReference type="EMBL" id="BPMK01000004">
    <property type="protein sequence ID" value="GIZ51111.1"/>
    <property type="molecule type" value="Genomic_DNA"/>
</dbReference>
<organism evidence="2 3">
    <name type="scientific">Noviherbaspirillum aridicola</name>
    <dbReference type="NCBI Taxonomy" id="2849687"/>
    <lineage>
        <taxon>Bacteria</taxon>
        <taxon>Pseudomonadati</taxon>
        <taxon>Pseudomonadota</taxon>
        <taxon>Betaproteobacteria</taxon>
        <taxon>Burkholderiales</taxon>
        <taxon>Oxalobacteraceae</taxon>
        <taxon>Noviherbaspirillum</taxon>
    </lineage>
</organism>
<keyword evidence="1" id="KW-0812">Transmembrane</keyword>
<comment type="caution">
    <text evidence="2">The sequence shown here is derived from an EMBL/GenBank/DDBJ whole genome shotgun (WGS) entry which is preliminary data.</text>
</comment>